<sequence>MNKELRVIIVGVTAATWLVAALLWGLPTTILGAARPFLAAITAASVVLWVYETQIWHWPIFRRWLTKIPDLRGVWRVEIQSTWIDPDTGNPIGPIEGFAQVDQTATNFCMRTFTEESRSKTVAYAFSFDQEVFKLAIVYENQPHISLREKRSAYHQGSAAFHVRGYKPVSFSGEYWTERKSIGTFSVSSRKKGEIDSFEAGRELFAKP</sequence>
<dbReference type="RefSeq" id="WP_379882924.1">
    <property type="nucleotide sequence ID" value="NZ_JBHPON010000004.1"/>
</dbReference>
<keyword evidence="1" id="KW-0812">Transmembrane</keyword>
<keyword evidence="1" id="KW-1133">Transmembrane helix</keyword>
<proteinExistence type="predicted"/>
<dbReference type="EMBL" id="JBHPON010000004">
    <property type="protein sequence ID" value="MFC6037802.1"/>
    <property type="molecule type" value="Genomic_DNA"/>
</dbReference>
<reference evidence="3 4" key="1">
    <citation type="submission" date="2024-09" db="EMBL/GenBank/DDBJ databases">
        <authorList>
            <person name="Zhang Z.-H."/>
        </authorList>
    </citation>
    <scope>NUCLEOTIDE SEQUENCE [LARGE SCALE GENOMIC DNA]</scope>
    <source>
        <strain evidence="3 4">HHTR114</strain>
    </source>
</reference>
<gene>
    <name evidence="3" type="ORF">ACFMB1_19780</name>
</gene>
<evidence type="ECO:0000256" key="1">
    <source>
        <dbReference type="SAM" id="Phobius"/>
    </source>
</evidence>
<protein>
    <recommendedName>
        <fullName evidence="2">CD-NTase-associated protein 15 domain-containing protein</fullName>
    </recommendedName>
</protein>
<feature type="transmembrane region" description="Helical" evidence="1">
    <location>
        <begin position="32"/>
        <end position="51"/>
    </location>
</feature>
<evidence type="ECO:0000313" key="4">
    <source>
        <dbReference type="Proteomes" id="UP001596116"/>
    </source>
</evidence>
<dbReference type="Proteomes" id="UP001596116">
    <property type="component" value="Unassembled WGS sequence"/>
</dbReference>
<accession>A0ABW1L3N8</accession>
<evidence type="ECO:0000313" key="3">
    <source>
        <dbReference type="EMBL" id="MFC6037802.1"/>
    </source>
</evidence>
<evidence type="ECO:0000259" key="2">
    <source>
        <dbReference type="Pfam" id="PF18153"/>
    </source>
</evidence>
<comment type="caution">
    <text evidence="3">The sequence shown here is derived from an EMBL/GenBank/DDBJ whole genome shotgun (WGS) entry which is preliminary data.</text>
</comment>
<dbReference type="Pfam" id="PF18153">
    <property type="entry name" value="Cap15_CD_rec"/>
    <property type="match status" value="1"/>
</dbReference>
<keyword evidence="1" id="KW-0472">Membrane</keyword>
<feature type="domain" description="CD-NTase-associated protein 15" evidence="2">
    <location>
        <begin position="66"/>
        <end position="186"/>
    </location>
</feature>
<keyword evidence="4" id="KW-1185">Reference proteome</keyword>
<feature type="transmembrane region" description="Helical" evidence="1">
    <location>
        <begin position="7"/>
        <end position="26"/>
    </location>
</feature>
<name>A0ABW1L3N8_9PROT</name>
<organism evidence="3 4">
    <name type="scientific">Hyphococcus aureus</name>
    <dbReference type="NCBI Taxonomy" id="2666033"/>
    <lineage>
        <taxon>Bacteria</taxon>
        <taxon>Pseudomonadati</taxon>
        <taxon>Pseudomonadota</taxon>
        <taxon>Alphaproteobacteria</taxon>
        <taxon>Parvularculales</taxon>
        <taxon>Parvularculaceae</taxon>
        <taxon>Hyphococcus</taxon>
    </lineage>
</organism>
<dbReference type="InterPro" id="IPR041208">
    <property type="entry name" value="Cap15"/>
</dbReference>